<accession>A0AAF0WML0</accession>
<evidence type="ECO:0000313" key="2">
    <source>
        <dbReference type="Proteomes" id="UP000077755"/>
    </source>
</evidence>
<dbReference type="Proteomes" id="UP000077755">
    <property type="component" value="Chromosome 3"/>
</dbReference>
<protein>
    <submittedName>
        <fullName evidence="1">Uncharacterized protein</fullName>
    </submittedName>
</protein>
<reference evidence="1" key="1">
    <citation type="journal article" date="2016" name="Nat. Genet.">
        <title>A high-quality carrot genome assembly provides new insights into carotenoid accumulation and asterid genome evolution.</title>
        <authorList>
            <person name="Iorizzo M."/>
            <person name="Ellison S."/>
            <person name="Senalik D."/>
            <person name="Zeng P."/>
            <person name="Satapoomin P."/>
            <person name="Huang J."/>
            <person name="Bowman M."/>
            <person name="Iovene M."/>
            <person name="Sanseverino W."/>
            <person name="Cavagnaro P."/>
            <person name="Yildiz M."/>
            <person name="Macko-Podgorni A."/>
            <person name="Moranska E."/>
            <person name="Grzebelus E."/>
            <person name="Grzebelus D."/>
            <person name="Ashrafi H."/>
            <person name="Zheng Z."/>
            <person name="Cheng S."/>
            <person name="Spooner D."/>
            <person name="Van Deynze A."/>
            <person name="Simon P."/>
        </authorList>
    </citation>
    <scope>NUCLEOTIDE SEQUENCE</scope>
    <source>
        <tissue evidence="1">Leaf</tissue>
    </source>
</reference>
<dbReference type="AlphaFoldDB" id="A0AAF0WML0"/>
<name>A0AAF0WML0_DAUCS</name>
<keyword evidence="2" id="KW-1185">Reference proteome</keyword>
<dbReference type="EMBL" id="CP093345">
    <property type="protein sequence ID" value="WOG92412.1"/>
    <property type="molecule type" value="Genomic_DNA"/>
</dbReference>
<evidence type="ECO:0000313" key="1">
    <source>
        <dbReference type="EMBL" id="WOG92412.1"/>
    </source>
</evidence>
<sequence length="61" mass="7024">MYVFVVCGCGSILDKNYKDIAKVKDDQEWEIFETKKALSRTGPNAAYQPKKISMEEELKVH</sequence>
<reference evidence="1" key="2">
    <citation type="submission" date="2022-03" db="EMBL/GenBank/DDBJ databases">
        <title>Draft title - Genomic analysis of global carrot germplasm unveils the trajectory of domestication and the origin of high carotenoid orange carrot.</title>
        <authorList>
            <person name="Iorizzo M."/>
            <person name="Ellison S."/>
            <person name="Senalik D."/>
            <person name="Macko-Podgorni A."/>
            <person name="Grzebelus D."/>
            <person name="Bostan H."/>
            <person name="Rolling W."/>
            <person name="Curaba J."/>
            <person name="Simon P."/>
        </authorList>
    </citation>
    <scope>NUCLEOTIDE SEQUENCE</scope>
    <source>
        <tissue evidence="1">Leaf</tissue>
    </source>
</reference>
<organism evidence="1 2">
    <name type="scientific">Daucus carota subsp. sativus</name>
    <name type="common">Carrot</name>
    <dbReference type="NCBI Taxonomy" id="79200"/>
    <lineage>
        <taxon>Eukaryota</taxon>
        <taxon>Viridiplantae</taxon>
        <taxon>Streptophyta</taxon>
        <taxon>Embryophyta</taxon>
        <taxon>Tracheophyta</taxon>
        <taxon>Spermatophyta</taxon>
        <taxon>Magnoliopsida</taxon>
        <taxon>eudicotyledons</taxon>
        <taxon>Gunneridae</taxon>
        <taxon>Pentapetalae</taxon>
        <taxon>asterids</taxon>
        <taxon>campanulids</taxon>
        <taxon>Apiales</taxon>
        <taxon>Apiaceae</taxon>
        <taxon>Apioideae</taxon>
        <taxon>Scandiceae</taxon>
        <taxon>Daucinae</taxon>
        <taxon>Daucus</taxon>
        <taxon>Daucus sect. Daucus</taxon>
    </lineage>
</organism>
<gene>
    <name evidence="1" type="ORF">DCAR_0311678</name>
</gene>
<proteinExistence type="predicted"/>